<dbReference type="Proteomes" id="UP000177625">
    <property type="component" value="Unassembled WGS sequence"/>
</dbReference>
<protein>
    <submittedName>
        <fullName evidence="2">Uncharacterized protein</fullName>
    </submittedName>
</protein>
<dbReference type="EMBL" id="FJVC01000375">
    <property type="protein sequence ID" value="CZT49278.1"/>
    <property type="molecule type" value="Genomic_DNA"/>
</dbReference>
<dbReference type="AlphaFoldDB" id="A0A1E1MJJ4"/>
<reference evidence="3" key="1">
    <citation type="submission" date="2016-03" db="EMBL/GenBank/DDBJ databases">
        <authorList>
            <person name="Guldener U."/>
        </authorList>
    </citation>
    <scope>NUCLEOTIDE SEQUENCE [LARGE SCALE GENOMIC DNA]</scope>
</reference>
<feature type="chain" id="PRO_5009448371" evidence="1">
    <location>
        <begin position="32"/>
        <end position="147"/>
    </location>
</feature>
<feature type="signal peptide" evidence="1">
    <location>
        <begin position="1"/>
        <end position="31"/>
    </location>
</feature>
<evidence type="ECO:0000313" key="3">
    <source>
        <dbReference type="Proteomes" id="UP000177625"/>
    </source>
</evidence>
<gene>
    <name evidence="2" type="ORF">RSE6_10096</name>
</gene>
<evidence type="ECO:0000256" key="1">
    <source>
        <dbReference type="SAM" id="SignalP"/>
    </source>
</evidence>
<keyword evidence="1" id="KW-0732">Signal</keyword>
<organism evidence="2 3">
    <name type="scientific">Rhynchosporium secalis</name>
    <name type="common">Barley scald fungus</name>
    <dbReference type="NCBI Taxonomy" id="38038"/>
    <lineage>
        <taxon>Eukaryota</taxon>
        <taxon>Fungi</taxon>
        <taxon>Dikarya</taxon>
        <taxon>Ascomycota</taxon>
        <taxon>Pezizomycotina</taxon>
        <taxon>Leotiomycetes</taxon>
        <taxon>Helotiales</taxon>
        <taxon>Ploettnerulaceae</taxon>
        <taxon>Rhynchosporium</taxon>
    </lineage>
</organism>
<name>A0A1E1MJJ4_RHYSE</name>
<evidence type="ECO:0000313" key="2">
    <source>
        <dbReference type="EMBL" id="CZT49278.1"/>
    </source>
</evidence>
<accession>A0A1E1MJJ4</accession>
<keyword evidence="3" id="KW-1185">Reference proteome</keyword>
<proteinExistence type="predicted"/>
<sequence>MTGQCRACLTWAGVTGLAWISSYHIVSSVGASDPGKLPSQAPNRTGIAGDSWFPIPDTFDYSVHYSTAASITVSELPTFSTHHMNAAGLPSSTLPPLANSGSVLGTWAAGLLGKYKRRLAPTRGIVSSQRSQVSTASASASATAIIR</sequence>